<sequence length="201" mass="21516">MTRIKICGLTRPEDVRYVNTAKPDWCGFILNFPSSRRNVTPEQARALRAGLDPDIRPVGVFVDRPVEEVAALLNSGVISVAQLHGREDNAYISVLRTLAPGCVVWRAFQLRSQADLAAADASGADLVLLDNGRGTGQTFDWSLAGSVHRPFLLAGGLTPESIPRAVAALRPYGLDLSSGVETDGVKDPAKIQAAVTAAREE</sequence>
<dbReference type="EC" id="5.3.1.24" evidence="3 9"/>
<dbReference type="AlphaFoldDB" id="A0A8J6JEB8"/>
<gene>
    <name evidence="9" type="primary">trpF</name>
    <name evidence="11" type="ORF">H8S57_05055</name>
</gene>
<dbReference type="Proteomes" id="UP000661435">
    <property type="component" value="Unassembled WGS sequence"/>
</dbReference>
<evidence type="ECO:0000256" key="5">
    <source>
        <dbReference type="ARBA" id="ARBA00022605"/>
    </source>
</evidence>
<dbReference type="RefSeq" id="WP_186906984.1">
    <property type="nucleotide sequence ID" value="NZ_JACOPP010000004.1"/>
</dbReference>
<dbReference type="InterPro" id="IPR001240">
    <property type="entry name" value="PRAI_dom"/>
</dbReference>
<protein>
    <recommendedName>
        <fullName evidence="4 9">N-(5'-phosphoribosyl)anthranilate isomerase</fullName>
        <shortName evidence="9">PRAI</shortName>
        <ecNumber evidence="3 9">5.3.1.24</ecNumber>
    </recommendedName>
</protein>
<evidence type="ECO:0000256" key="8">
    <source>
        <dbReference type="ARBA" id="ARBA00023235"/>
    </source>
</evidence>
<keyword evidence="6 9" id="KW-0822">Tryptophan biosynthesis</keyword>
<evidence type="ECO:0000256" key="2">
    <source>
        <dbReference type="ARBA" id="ARBA00004664"/>
    </source>
</evidence>
<dbReference type="UniPathway" id="UPA00035">
    <property type="reaction ID" value="UER00042"/>
</dbReference>
<evidence type="ECO:0000313" key="12">
    <source>
        <dbReference type="Proteomes" id="UP000661435"/>
    </source>
</evidence>
<dbReference type="InterPro" id="IPR013785">
    <property type="entry name" value="Aldolase_TIM"/>
</dbReference>
<dbReference type="HAMAP" id="MF_00135">
    <property type="entry name" value="PRAI"/>
    <property type="match status" value="1"/>
</dbReference>
<dbReference type="Gene3D" id="3.20.20.70">
    <property type="entry name" value="Aldolase class I"/>
    <property type="match status" value="1"/>
</dbReference>
<dbReference type="InterPro" id="IPR011060">
    <property type="entry name" value="RibuloseP-bd_barrel"/>
</dbReference>
<dbReference type="CDD" id="cd00405">
    <property type="entry name" value="PRAI"/>
    <property type="match status" value="1"/>
</dbReference>
<dbReference type="Pfam" id="PF00697">
    <property type="entry name" value="PRAI"/>
    <property type="match status" value="1"/>
</dbReference>
<evidence type="ECO:0000313" key="11">
    <source>
        <dbReference type="EMBL" id="MBC5733094.1"/>
    </source>
</evidence>
<dbReference type="PANTHER" id="PTHR42894:SF1">
    <property type="entry name" value="N-(5'-PHOSPHORIBOSYL)ANTHRANILATE ISOMERASE"/>
    <property type="match status" value="1"/>
</dbReference>
<accession>A0A8J6JEB8</accession>
<keyword evidence="7 9" id="KW-0057">Aromatic amino acid biosynthesis</keyword>
<evidence type="ECO:0000256" key="6">
    <source>
        <dbReference type="ARBA" id="ARBA00022822"/>
    </source>
</evidence>
<comment type="catalytic activity">
    <reaction evidence="1 9">
        <text>N-(5-phospho-beta-D-ribosyl)anthranilate = 1-(2-carboxyphenylamino)-1-deoxy-D-ribulose 5-phosphate</text>
        <dbReference type="Rhea" id="RHEA:21540"/>
        <dbReference type="ChEBI" id="CHEBI:18277"/>
        <dbReference type="ChEBI" id="CHEBI:58613"/>
        <dbReference type="EC" id="5.3.1.24"/>
    </reaction>
</comment>
<evidence type="ECO:0000256" key="1">
    <source>
        <dbReference type="ARBA" id="ARBA00001164"/>
    </source>
</evidence>
<evidence type="ECO:0000256" key="3">
    <source>
        <dbReference type="ARBA" id="ARBA00012572"/>
    </source>
</evidence>
<dbReference type="EMBL" id="JACOPP010000004">
    <property type="protein sequence ID" value="MBC5733094.1"/>
    <property type="molecule type" value="Genomic_DNA"/>
</dbReference>
<keyword evidence="12" id="KW-1185">Reference proteome</keyword>
<organism evidence="11 12">
    <name type="scientific">Lawsonibacter hominis</name>
    <dbReference type="NCBI Taxonomy" id="2763053"/>
    <lineage>
        <taxon>Bacteria</taxon>
        <taxon>Bacillati</taxon>
        <taxon>Bacillota</taxon>
        <taxon>Clostridia</taxon>
        <taxon>Eubacteriales</taxon>
        <taxon>Oscillospiraceae</taxon>
        <taxon>Lawsonibacter</taxon>
    </lineage>
</organism>
<evidence type="ECO:0000256" key="7">
    <source>
        <dbReference type="ARBA" id="ARBA00023141"/>
    </source>
</evidence>
<dbReference type="GO" id="GO:0004640">
    <property type="term" value="F:phosphoribosylanthranilate isomerase activity"/>
    <property type="evidence" value="ECO:0007669"/>
    <property type="project" value="UniProtKB-UniRule"/>
</dbReference>
<evidence type="ECO:0000256" key="9">
    <source>
        <dbReference type="HAMAP-Rule" id="MF_00135"/>
    </source>
</evidence>
<comment type="caution">
    <text evidence="11">The sequence shown here is derived from an EMBL/GenBank/DDBJ whole genome shotgun (WGS) entry which is preliminary data.</text>
</comment>
<name>A0A8J6JEB8_9FIRM</name>
<keyword evidence="5 9" id="KW-0028">Amino-acid biosynthesis</keyword>
<dbReference type="GO" id="GO:0000162">
    <property type="term" value="P:L-tryptophan biosynthetic process"/>
    <property type="evidence" value="ECO:0007669"/>
    <property type="project" value="UniProtKB-UniRule"/>
</dbReference>
<dbReference type="PANTHER" id="PTHR42894">
    <property type="entry name" value="N-(5'-PHOSPHORIBOSYL)ANTHRANILATE ISOMERASE"/>
    <property type="match status" value="1"/>
</dbReference>
<reference evidence="11" key="1">
    <citation type="submission" date="2020-08" db="EMBL/GenBank/DDBJ databases">
        <title>Genome public.</title>
        <authorList>
            <person name="Liu C."/>
            <person name="Sun Q."/>
        </authorList>
    </citation>
    <scope>NUCLEOTIDE SEQUENCE</scope>
    <source>
        <strain evidence="11">NSJ-51</strain>
    </source>
</reference>
<comment type="pathway">
    <text evidence="2 9">Amino-acid biosynthesis; L-tryptophan biosynthesis; L-tryptophan from chorismate: step 3/5.</text>
</comment>
<dbReference type="SUPFAM" id="SSF51366">
    <property type="entry name" value="Ribulose-phoshate binding barrel"/>
    <property type="match status" value="1"/>
</dbReference>
<feature type="domain" description="N-(5'phosphoribosyl) anthranilate isomerase (PRAI)" evidence="10">
    <location>
        <begin position="4"/>
        <end position="195"/>
    </location>
</feature>
<comment type="similarity">
    <text evidence="9">Belongs to the TrpF family.</text>
</comment>
<dbReference type="InterPro" id="IPR044643">
    <property type="entry name" value="TrpF_fam"/>
</dbReference>
<evidence type="ECO:0000256" key="4">
    <source>
        <dbReference type="ARBA" id="ARBA00022272"/>
    </source>
</evidence>
<evidence type="ECO:0000259" key="10">
    <source>
        <dbReference type="Pfam" id="PF00697"/>
    </source>
</evidence>
<proteinExistence type="inferred from homology"/>
<keyword evidence="8 9" id="KW-0413">Isomerase</keyword>